<dbReference type="EMBL" id="JANFAV010000003">
    <property type="protein sequence ID" value="MCW6534422.1"/>
    <property type="molecule type" value="Genomic_DNA"/>
</dbReference>
<comment type="catalytic activity">
    <reaction evidence="2 14">
        <text>2-C-methyl-D-erythritol 4-phosphate + CTP + H(+) = 4-CDP-2-C-methyl-D-erythritol + diphosphate</text>
        <dbReference type="Rhea" id="RHEA:13429"/>
        <dbReference type="ChEBI" id="CHEBI:15378"/>
        <dbReference type="ChEBI" id="CHEBI:33019"/>
        <dbReference type="ChEBI" id="CHEBI:37563"/>
        <dbReference type="ChEBI" id="CHEBI:57823"/>
        <dbReference type="ChEBI" id="CHEBI:58262"/>
        <dbReference type="EC" id="2.7.7.60"/>
    </reaction>
</comment>
<evidence type="ECO:0000256" key="4">
    <source>
        <dbReference type="ARBA" id="ARBA00004709"/>
    </source>
</evidence>
<feature type="binding site" evidence="14">
    <location>
        <begin position="269"/>
        <end position="271"/>
    </location>
    <ligand>
        <name>4-CDP-2-C-methyl-D-erythritol 2-phosphate</name>
        <dbReference type="ChEBI" id="CHEBI:57919"/>
    </ligand>
</feature>
<feature type="binding site" evidence="14">
    <location>
        <begin position="345"/>
        <end position="348"/>
    </location>
    <ligand>
        <name>4-CDP-2-C-methyl-D-erythritol 2-phosphate</name>
        <dbReference type="ChEBI" id="CHEBI:57919"/>
    </ligand>
</feature>
<evidence type="ECO:0000256" key="14">
    <source>
        <dbReference type="HAMAP-Rule" id="MF_01520"/>
    </source>
</evidence>
<dbReference type="HAMAP" id="MF_00107">
    <property type="entry name" value="IspF"/>
    <property type="match status" value="1"/>
</dbReference>
<feature type="region of interest" description="2-C-methyl-D-erythritol 2,4-cyclodiphosphate synthase" evidence="14">
    <location>
        <begin position="215"/>
        <end position="374"/>
    </location>
</feature>
<feature type="binding site" evidence="14">
    <location>
        <position position="223"/>
    </location>
    <ligand>
        <name>a divalent metal cation</name>
        <dbReference type="ChEBI" id="CHEBI:60240"/>
    </ligand>
</feature>
<dbReference type="PANTHER" id="PTHR43181:SF1">
    <property type="entry name" value="2-C-METHYL-D-ERYTHRITOL 2,4-CYCLODIPHOSPHATE SYNTHASE, CHLOROPLASTIC"/>
    <property type="match status" value="1"/>
</dbReference>
<dbReference type="InterPro" id="IPR036571">
    <property type="entry name" value="MECDP_synthase_sf"/>
</dbReference>
<dbReference type="CDD" id="cd00554">
    <property type="entry name" value="MECDP_synthase"/>
    <property type="match status" value="1"/>
</dbReference>
<dbReference type="GO" id="GO:0008685">
    <property type="term" value="F:2-C-methyl-D-erythritol 2,4-cyclodiphosphate synthase activity"/>
    <property type="evidence" value="ECO:0007669"/>
    <property type="project" value="UniProtKB-UniRule"/>
</dbReference>
<dbReference type="GO" id="GO:0016114">
    <property type="term" value="P:terpenoid biosynthetic process"/>
    <property type="evidence" value="ECO:0007669"/>
    <property type="project" value="InterPro"/>
</dbReference>
<gene>
    <name evidence="14" type="primary">ispDF</name>
    <name evidence="16" type="ORF">NEE01_06435</name>
</gene>
<feature type="site" description="Positions MEP for the nucleophilic attack" evidence="14">
    <location>
        <position position="142"/>
    </location>
</feature>
<sequence length="374" mass="38946">MKTVALIVAAGKGERTGATLPKQYAPLAGRAMLAWSHQAFGDHPAIDEVLVVIGAGQEALLAAAVPGARHVTGGATRRESVAAGLAALDGADLVLVHDAARPFLSAAVIDRLIAALATHDGAVPVLPVADTLVNADGANVPREALRRVQTPQAFRFVTLAAAHRAWRGGEATDDAQMVRALGGSVALVQGDTMLEKITYPGDIAAAEARLGRETRSALGFDVHRLADGEELWLGGVLIPHHQGLSGHSDADVALHAITDALLGTIAAGDIGMHFPPSDPQWRGAESGQFLRHALSLVEARGGRVTFVDLTLMCEAPKIGPHRDTIRARIGELLALPVERVSVKATTTERLGFTGRGEGIAAQAIVTVDLPGATW</sequence>
<dbReference type="Proteomes" id="UP001165565">
    <property type="component" value="Unassembled WGS sequence"/>
</dbReference>
<dbReference type="AlphaFoldDB" id="A0AA42CQ13"/>
<dbReference type="RefSeq" id="WP_265268338.1">
    <property type="nucleotide sequence ID" value="NZ_JANFAV010000003.1"/>
</dbReference>
<evidence type="ECO:0000256" key="5">
    <source>
        <dbReference type="ARBA" id="ARBA00004787"/>
    </source>
</evidence>
<dbReference type="CDD" id="cd02516">
    <property type="entry name" value="CDP-ME_synthetase"/>
    <property type="match status" value="1"/>
</dbReference>
<dbReference type="Gene3D" id="3.30.1330.50">
    <property type="entry name" value="2-C-methyl-D-erythritol 2,4-cyclodiphosphate synthase"/>
    <property type="match status" value="1"/>
</dbReference>
<dbReference type="InterPro" id="IPR001228">
    <property type="entry name" value="IspD"/>
</dbReference>
<feature type="binding site" evidence="14">
    <location>
        <position position="221"/>
    </location>
    <ligand>
        <name>a divalent metal cation</name>
        <dbReference type="ChEBI" id="CHEBI:60240"/>
    </ligand>
</feature>
<dbReference type="GO" id="GO:0019288">
    <property type="term" value="P:isopentenyl diphosphate biosynthetic process, methylerythritol 4-phosphate pathway"/>
    <property type="evidence" value="ECO:0007669"/>
    <property type="project" value="UniProtKB-UniRule"/>
</dbReference>
<dbReference type="SUPFAM" id="SSF53448">
    <property type="entry name" value="Nucleotide-diphospho-sugar transferases"/>
    <property type="match status" value="1"/>
</dbReference>
<evidence type="ECO:0000256" key="1">
    <source>
        <dbReference type="ARBA" id="ARBA00000200"/>
    </source>
</evidence>
<comment type="caution">
    <text evidence="16">The sequence shown here is derived from an EMBL/GenBank/DDBJ whole genome shotgun (WGS) entry which is preliminary data.</text>
</comment>
<reference evidence="16" key="1">
    <citation type="submission" date="2022-06" db="EMBL/GenBank/DDBJ databases">
        <title>Sphingomonas sp. nov. isolated from rhizosphere soil of tomato.</title>
        <authorList>
            <person name="Dong H."/>
            <person name="Gao R."/>
        </authorList>
    </citation>
    <scope>NUCLEOTIDE SEQUENCE</scope>
    <source>
        <strain evidence="16">MMSM24</strain>
    </source>
</reference>
<feature type="domain" description="2-C-methyl-D-erythritol 2,4-cyclodiphosphate synthase" evidence="15">
    <location>
        <begin position="215"/>
        <end position="367"/>
    </location>
</feature>
<comment type="similarity">
    <text evidence="14">In the C-terminal section; belongs to the IspF family.</text>
</comment>
<comment type="similarity">
    <text evidence="7">Belongs to the IspD/TarI cytidylyltransferase family. IspD subfamily.</text>
</comment>
<comment type="similarity">
    <text evidence="6">Belongs to the IspF family.</text>
</comment>
<dbReference type="PROSITE" id="PS01350">
    <property type="entry name" value="ISPF"/>
    <property type="match status" value="1"/>
</dbReference>
<dbReference type="NCBIfam" id="NF006899">
    <property type="entry name" value="PRK09382.1"/>
    <property type="match status" value="1"/>
</dbReference>
<dbReference type="Pfam" id="PF01128">
    <property type="entry name" value="IspD"/>
    <property type="match status" value="1"/>
</dbReference>
<evidence type="ECO:0000256" key="12">
    <source>
        <dbReference type="ARBA" id="ARBA00023239"/>
    </source>
</evidence>
<keyword evidence="13 14" id="KW-0511">Multifunctional enzyme</keyword>
<dbReference type="Pfam" id="PF02542">
    <property type="entry name" value="YgbB"/>
    <property type="match status" value="1"/>
</dbReference>
<dbReference type="NCBIfam" id="TIGR00151">
    <property type="entry name" value="ispF"/>
    <property type="match status" value="1"/>
</dbReference>
<keyword evidence="9 14" id="KW-0548">Nucleotidyltransferase</keyword>
<feature type="site" description="Transition state stabilizer" evidence="14">
    <location>
        <position position="346"/>
    </location>
</feature>
<evidence type="ECO:0000256" key="8">
    <source>
        <dbReference type="ARBA" id="ARBA00022679"/>
    </source>
</evidence>
<proteinExistence type="inferred from homology"/>
<comment type="function">
    <text evidence="14">Bifunctional enzyme that catalyzes the formation of 4-diphosphocytidyl-2-C-methyl-D-erythritol from CTP and 2-C-methyl-D-erythritol 4-phosphate (MEP) (IspD), and catalyzes the conversion of 4-diphosphocytidyl-2-C-methyl-D-erythritol 2-phosphate (CDP-ME2P) to 2-C-methyl-D-erythritol 2,4-cyclodiphosphate (ME-CPP) with a corresponding release of cytidine 5-monophosphate (CMP) (IspF).</text>
</comment>
<dbReference type="HAMAP" id="MF_01520">
    <property type="entry name" value="IspDF"/>
    <property type="match status" value="1"/>
</dbReference>
<dbReference type="GO" id="GO:0046872">
    <property type="term" value="F:metal ion binding"/>
    <property type="evidence" value="ECO:0007669"/>
    <property type="project" value="UniProtKB-KW"/>
</dbReference>
<dbReference type="EC" id="4.6.1.12" evidence="14"/>
<comment type="pathway">
    <text evidence="5 14">Isoprenoid biosynthesis; isopentenyl diphosphate biosynthesis via DXP pathway; isopentenyl diphosphate from 1-deoxy-D-xylulose 5-phosphate: step 2/6.</text>
</comment>
<dbReference type="GO" id="GO:0050518">
    <property type="term" value="F:2-C-methyl-D-erythritol 4-phosphate cytidylyltransferase activity"/>
    <property type="evidence" value="ECO:0007669"/>
    <property type="project" value="UniProtKB-UniRule"/>
</dbReference>
<keyword evidence="17" id="KW-1185">Reference proteome</keyword>
<dbReference type="InterPro" id="IPR026596">
    <property type="entry name" value="IspD/F"/>
</dbReference>
<keyword evidence="11 14" id="KW-0414">Isoprene biosynthesis</keyword>
<keyword evidence="12 14" id="KW-0456">Lyase</keyword>
<feature type="site" description="Transition state stabilizer" evidence="14">
    <location>
        <position position="22"/>
    </location>
</feature>
<evidence type="ECO:0000256" key="9">
    <source>
        <dbReference type="ARBA" id="ARBA00022695"/>
    </source>
</evidence>
<feature type="binding site" evidence="14">
    <location>
        <begin position="221"/>
        <end position="223"/>
    </location>
    <ligand>
        <name>4-CDP-2-C-methyl-D-erythritol 2-phosphate</name>
        <dbReference type="ChEBI" id="CHEBI:57919"/>
    </ligand>
</feature>
<feature type="binding site" evidence="14">
    <location>
        <begin position="247"/>
        <end position="248"/>
    </location>
    <ligand>
        <name>4-CDP-2-C-methyl-D-erythritol 2-phosphate</name>
        <dbReference type="ChEBI" id="CHEBI:57919"/>
    </ligand>
</feature>
<keyword evidence="10 14" id="KW-0479">Metal-binding</keyword>
<evidence type="ECO:0000256" key="11">
    <source>
        <dbReference type="ARBA" id="ARBA00023229"/>
    </source>
</evidence>
<evidence type="ECO:0000259" key="15">
    <source>
        <dbReference type="Pfam" id="PF02542"/>
    </source>
</evidence>
<comment type="catalytic activity">
    <reaction evidence="1 14">
        <text>4-CDP-2-C-methyl-D-erythritol 2-phosphate = 2-C-methyl-D-erythritol 2,4-cyclic diphosphate + CMP</text>
        <dbReference type="Rhea" id="RHEA:23864"/>
        <dbReference type="ChEBI" id="CHEBI:57919"/>
        <dbReference type="ChEBI" id="CHEBI:58483"/>
        <dbReference type="ChEBI" id="CHEBI:60377"/>
        <dbReference type="EC" id="4.6.1.12"/>
    </reaction>
</comment>
<evidence type="ECO:0000256" key="7">
    <source>
        <dbReference type="ARBA" id="ARBA00009789"/>
    </source>
</evidence>
<feature type="binding site" evidence="14">
    <location>
        <position position="355"/>
    </location>
    <ligand>
        <name>4-CDP-2-C-methyl-D-erythritol 2-phosphate</name>
        <dbReference type="ChEBI" id="CHEBI:57919"/>
    </ligand>
</feature>
<dbReference type="Gene3D" id="3.90.550.10">
    <property type="entry name" value="Spore Coat Polysaccharide Biosynthesis Protein SpsA, Chain A"/>
    <property type="match status" value="1"/>
</dbReference>
<dbReference type="NCBIfam" id="TIGR00453">
    <property type="entry name" value="ispD"/>
    <property type="match status" value="1"/>
</dbReference>
<evidence type="ECO:0000256" key="6">
    <source>
        <dbReference type="ARBA" id="ARBA00008480"/>
    </source>
</evidence>
<evidence type="ECO:0000256" key="10">
    <source>
        <dbReference type="ARBA" id="ARBA00022723"/>
    </source>
</evidence>
<accession>A0AA42CQ13</accession>
<evidence type="ECO:0000313" key="17">
    <source>
        <dbReference type="Proteomes" id="UP001165565"/>
    </source>
</evidence>
<dbReference type="InterPro" id="IPR020555">
    <property type="entry name" value="MECDP_synthase_CS"/>
</dbReference>
<dbReference type="HAMAP" id="MF_00108">
    <property type="entry name" value="IspD"/>
    <property type="match status" value="1"/>
</dbReference>
<keyword evidence="8 14" id="KW-0808">Transferase</keyword>
<feature type="site" description="Transition state stabilizer" evidence="14">
    <location>
        <position position="15"/>
    </location>
</feature>
<dbReference type="InterPro" id="IPR003526">
    <property type="entry name" value="MECDP_synthase"/>
</dbReference>
<comment type="pathway">
    <text evidence="4 14">Isoprenoid biosynthesis; isopentenyl diphosphate biosynthesis via DXP pathway; isopentenyl diphosphate from 1-deoxy-D-xylulose 5-phosphate: step 4/6.</text>
</comment>
<feature type="site" description="Transition state stabilizer" evidence="14">
    <location>
        <position position="247"/>
    </location>
</feature>
<evidence type="ECO:0000256" key="13">
    <source>
        <dbReference type="ARBA" id="ARBA00023268"/>
    </source>
</evidence>
<dbReference type="SUPFAM" id="SSF69765">
    <property type="entry name" value="IpsF-like"/>
    <property type="match status" value="1"/>
</dbReference>
<comment type="cofactor">
    <cofactor evidence="3 14">
        <name>a divalent metal cation</name>
        <dbReference type="ChEBI" id="CHEBI:60240"/>
    </cofactor>
</comment>
<feature type="site" description="Positions MEP for the nucleophilic attack" evidence="14">
    <location>
        <position position="196"/>
    </location>
</feature>
<feature type="binding site" evidence="14">
    <location>
        <position position="255"/>
    </location>
    <ligand>
        <name>a divalent metal cation</name>
        <dbReference type="ChEBI" id="CHEBI:60240"/>
    </ligand>
</feature>
<evidence type="ECO:0000256" key="3">
    <source>
        <dbReference type="ARBA" id="ARBA00001968"/>
    </source>
</evidence>
<dbReference type="PANTHER" id="PTHR43181">
    <property type="entry name" value="2-C-METHYL-D-ERYTHRITOL 2,4-CYCLODIPHOSPHATE SYNTHASE, CHLOROPLASTIC"/>
    <property type="match status" value="1"/>
</dbReference>
<dbReference type="EC" id="2.7.7.60" evidence="14"/>
<name>A0AA42CQ13_9SPHN</name>
<evidence type="ECO:0000256" key="2">
    <source>
        <dbReference type="ARBA" id="ARBA00001282"/>
    </source>
</evidence>
<comment type="caution">
    <text evidence="14">Lacks conserved residue(s) required for the propagation of feature annotation.</text>
</comment>
<organism evidence="16 17">
    <name type="scientific">Sphingomonas lycopersici</name>
    <dbReference type="NCBI Taxonomy" id="2951807"/>
    <lineage>
        <taxon>Bacteria</taxon>
        <taxon>Pseudomonadati</taxon>
        <taxon>Pseudomonadota</taxon>
        <taxon>Alphaproteobacteria</taxon>
        <taxon>Sphingomonadales</taxon>
        <taxon>Sphingomonadaceae</taxon>
        <taxon>Sphingomonas</taxon>
    </lineage>
</organism>
<feature type="binding site" evidence="14">
    <location>
        <position position="352"/>
    </location>
    <ligand>
        <name>4-CDP-2-C-methyl-D-erythritol 2-phosphate</name>
        <dbReference type="ChEBI" id="CHEBI:57919"/>
    </ligand>
</feature>
<dbReference type="FunFam" id="3.90.550.10:FF:000003">
    <property type="entry name" value="2-C-methyl-D-erythritol 4-phosphate cytidylyltransferase"/>
    <property type="match status" value="1"/>
</dbReference>
<evidence type="ECO:0000313" key="16">
    <source>
        <dbReference type="EMBL" id="MCW6534422.1"/>
    </source>
</evidence>
<dbReference type="PROSITE" id="PS01295">
    <property type="entry name" value="ISPD"/>
    <property type="match status" value="1"/>
</dbReference>
<dbReference type="InterPro" id="IPR029044">
    <property type="entry name" value="Nucleotide-diphossugar_trans"/>
</dbReference>
<feature type="region of interest" description="2-C-methyl-D-erythritol 4-phosphate cytidylyltransferase" evidence="14">
    <location>
        <begin position="1"/>
        <end position="214"/>
    </location>
</feature>
<comment type="similarity">
    <text evidence="14">In the N-terminal section; belongs to the IspD/TarI cytidylyltransferase family. IspD subfamily.</text>
</comment>
<protein>
    <recommendedName>
        <fullName evidence="14">Bifunctional enzyme IspD/IspF</fullName>
    </recommendedName>
    <domain>
        <recommendedName>
            <fullName evidence="14">2-C-methyl-D-erythritol 4-phosphate cytidylyltransferase</fullName>
            <ecNumber evidence="14">2.7.7.60</ecNumber>
        </recommendedName>
        <alternativeName>
            <fullName evidence="14">4-diphosphocytidyl-2C-methyl-D-erythritol synthase</fullName>
        </alternativeName>
        <alternativeName>
            <fullName evidence="14">MEP cytidylyltransferase</fullName>
            <shortName evidence="14">MCT</shortName>
        </alternativeName>
    </domain>
    <domain>
        <recommendedName>
            <fullName evidence="14">2-C-methyl-D-erythritol 2,4-cyclodiphosphate synthase</fullName>
            <shortName evidence="14">MECDP-synthase</shortName>
            <shortName evidence="14">MECPP-synthase</shortName>
            <shortName evidence="14">MECPS</shortName>
            <ecNumber evidence="14">4.6.1.12</ecNumber>
        </recommendedName>
    </domain>
</protein>
<dbReference type="InterPro" id="IPR034683">
    <property type="entry name" value="IspD/TarI"/>
</dbReference>
<dbReference type="InterPro" id="IPR018294">
    <property type="entry name" value="ISPD_synthase_CS"/>
</dbReference>